<dbReference type="InterPro" id="IPR027417">
    <property type="entry name" value="P-loop_NTPase"/>
</dbReference>
<evidence type="ECO:0000256" key="4">
    <source>
        <dbReference type="ARBA" id="ARBA00022840"/>
    </source>
</evidence>
<dbReference type="PANTHER" id="PTHR43776:SF7">
    <property type="entry name" value="D,D-DIPEPTIDE TRANSPORT ATP-BINDING PROTEIN DDPF-RELATED"/>
    <property type="match status" value="1"/>
</dbReference>
<dbReference type="InterPro" id="IPR003593">
    <property type="entry name" value="AAA+_ATPase"/>
</dbReference>
<dbReference type="GO" id="GO:0055085">
    <property type="term" value="P:transmembrane transport"/>
    <property type="evidence" value="ECO:0007669"/>
    <property type="project" value="UniProtKB-ARBA"/>
</dbReference>
<proteinExistence type="inferred from homology"/>
<dbReference type="GO" id="GO:0005524">
    <property type="term" value="F:ATP binding"/>
    <property type="evidence" value="ECO:0007669"/>
    <property type="project" value="UniProtKB-KW"/>
</dbReference>
<sequence length="287" mass="31558">MTTTVPPILEVQNLSVEYRRGRRRTLAVDDVSLQIAPRETLGLVGESGSGKSTIGKAVLGLVRPSSGVIRYDGRDILSLSKAQRRALTKELQVIYQDPHTSLDPTKPIGYSIAEPVQVHEPADKAVVRERVFAMLRRVGLSEDAARRFPAQFSGGQKQRIAIARALILSPRLVVCDEPVSALDLSIQAEVINLMAELQHEMGASYLFISHDLSIVHYLSDRIAVLKQGRIVEQGDAGRVYEDPQREYTQRLLAAAPVPDPELQALRNAAREKDGLDARTDAIASAIR</sequence>
<dbReference type="PANTHER" id="PTHR43776">
    <property type="entry name" value="TRANSPORT ATP-BINDING PROTEIN"/>
    <property type="match status" value="1"/>
</dbReference>
<keyword evidence="3" id="KW-0547">Nucleotide-binding</keyword>
<dbReference type="PROSITE" id="PS00211">
    <property type="entry name" value="ABC_TRANSPORTER_1"/>
    <property type="match status" value="1"/>
</dbReference>
<evidence type="ECO:0000313" key="6">
    <source>
        <dbReference type="EMBL" id="QEW04039.1"/>
    </source>
</evidence>
<evidence type="ECO:0000313" key="7">
    <source>
        <dbReference type="Proteomes" id="UP000325516"/>
    </source>
</evidence>
<dbReference type="GO" id="GO:0016887">
    <property type="term" value="F:ATP hydrolysis activity"/>
    <property type="evidence" value="ECO:0007669"/>
    <property type="project" value="InterPro"/>
</dbReference>
<dbReference type="AlphaFoldDB" id="A0A5J6L5W1"/>
<evidence type="ECO:0000259" key="5">
    <source>
        <dbReference type="PROSITE" id="PS50893"/>
    </source>
</evidence>
<dbReference type="SMART" id="SM00382">
    <property type="entry name" value="AAA"/>
    <property type="match status" value="1"/>
</dbReference>
<dbReference type="InterPro" id="IPR050319">
    <property type="entry name" value="ABC_transp_ATP-bind"/>
</dbReference>
<dbReference type="KEGG" id="mlz:F6J85_13690"/>
<evidence type="ECO:0000256" key="1">
    <source>
        <dbReference type="ARBA" id="ARBA00005417"/>
    </source>
</evidence>
<keyword evidence="7" id="KW-1185">Reference proteome</keyword>
<name>A0A5J6L5W1_9MICO</name>
<dbReference type="PROSITE" id="PS50893">
    <property type="entry name" value="ABC_TRANSPORTER_2"/>
    <property type="match status" value="1"/>
</dbReference>
<evidence type="ECO:0000256" key="3">
    <source>
        <dbReference type="ARBA" id="ARBA00022741"/>
    </source>
</evidence>
<dbReference type="Gene3D" id="3.40.50.300">
    <property type="entry name" value="P-loop containing nucleotide triphosphate hydrolases"/>
    <property type="match status" value="1"/>
</dbReference>
<reference evidence="7" key="1">
    <citation type="submission" date="2019-09" db="EMBL/GenBank/DDBJ databases">
        <title>Mumia zhuanghuii sp. nov. isolated from the intestinal contents of plateau pika (Ochotona curzoniae) in the Qinghai-Tibet plateau of China.</title>
        <authorList>
            <person name="Tian Z."/>
        </authorList>
    </citation>
    <scope>NUCLEOTIDE SEQUENCE [LARGE SCALE GENOMIC DNA]</scope>
    <source>
        <strain evidence="7">L-031</strain>
    </source>
</reference>
<dbReference type="InterPro" id="IPR017871">
    <property type="entry name" value="ABC_transporter-like_CS"/>
</dbReference>
<keyword evidence="2" id="KW-0813">Transport</keyword>
<dbReference type="RefSeq" id="WP_150925792.1">
    <property type="nucleotide sequence ID" value="NZ_CP044232.1"/>
</dbReference>
<dbReference type="FunFam" id="3.40.50.300:FF:000016">
    <property type="entry name" value="Oligopeptide ABC transporter ATP-binding component"/>
    <property type="match status" value="1"/>
</dbReference>
<feature type="domain" description="ABC transporter" evidence="5">
    <location>
        <begin position="9"/>
        <end position="252"/>
    </location>
</feature>
<keyword evidence="4 6" id="KW-0067">ATP-binding</keyword>
<protein>
    <submittedName>
        <fullName evidence="6">ABC transporter ATP-binding protein</fullName>
    </submittedName>
</protein>
<dbReference type="CDD" id="cd03257">
    <property type="entry name" value="ABC_NikE_OppD_transporters"/>
    <property type="match status" value="1"/>
</dbReference>
<dbReference type="EMBL" id="CP044232">
    <property type="protein sequence ID" value="QEW04039.1"/>
    <property type="molecule type" value="Genomic_DNA"/>
</dbReference>
<dbReference type="InterPro" id="IPR003439">
    <property type="entry name" value="ABC_transporter-like_ATP-bd"/>
</dbReference>
<dbReference type="Proteomes" id="UP000325516">
    <property type="component" value="Chromosome"/>
</dbReference>
<dbReference type="SUPFAM" id="SSF52540">
    <property type="entry name" value="P-loop containing nucleoside triphosphate hydrolases"/>
    <property type="match status" value="1"/>
</dbReference>
<gene>
    <name evidence="6" type="ORF">F6J85_13690</name>
</gene>
<accession>A0A5J6L5W1</accession>
<organism evidence="6 7">
    <name type="scientific">Microbacterium lushaniae</name>
    <dbReference type="NCBI Taxonomy" id="2614639"/>
    <lineage>
        <taxon>Bacteria</taxon>
        <taxon>Bacillati</taxon>
        <taxon>Actinomycetota</taxon>
        <taxon>Actinomycetes</taxon>
        <taxon>Micrococcales</taxon>
        <taxon>Microbacteriaceae</taxon>
        <taxon>Microbacterium</taxon>
    </lineage>
</organism>
<dbReference type="Pfam" id="PF00005">
    <property type="entry name" value="ABC_tran"/>
    <property type="match status" value="1"/>
</dbReference>
<evidence type="ECO:0000256" key="2">
    <source>
        <dbReference type="ARBA" id="ARBA00022448"/>
    </source>
</evidence>
<comment type="similarity">
    <text evidence="1">Belongs to the ABC transporter superfamily.</text>
</comment>